<name>E3J1U1_PSEI1</name>
<organism evidence="11 12">
    <name type="scientific">Pseudofrankia inefficax (strain DSM 45817 / CECT 9037 / DDB 130130 / EuI1c)</name>
    <name type="common">Frankia inefficax</name>
    <dbReference type="NCBI Taxonomy" id="298654"/>
    <lineage>
        <taxon>Bacteria</taxon>
        <taxon>Bacillati</taxon>
        <taxon>Actinomycetota</taxon>
        <taxon>Actinomycetes</taxon>
        <taxon>Frankiales</taxon>
        <taxon>Frankiaceae</taxon>
        <taxon>Pseudofrankia</taxon>
    </lineage>
</organism>
<feature type="transmembrane region" description="Helical" evidence="9">
    <location>
        <begin position="129"/>
        <end position="148"/>
    </location>
</feature>
<dbReference type="GO" id="GO:0009103">
    <property type="term" value="P:lipopolysaccharide biosynthetic process"/>
    <property type="evidence" value="ECO:0007669"/>
    <property type="project" value="UniProtKB-ARBA"/>
</dbReference>
<dbReference type="GO" id="GO:0005886">
    <property type="term" value="C:plasma membrane"/>
    <property type="evidence" value="ECO:0007669"/>
    <property type="project" value="UniProtKB-SubCell"/>
</dbReference>
<dbReference type="GO" id="GO:0016763">
    <property type="term" value="F:pentosyltransferase activity"/>
    <property type="evidence" value="ECO:0007669"/>
    <property type="project" value="TreeGrafter"/>
</dbReference>
<evidence type="ECO:0000256" key="3">
    <source>
        <dbReference type="ARBA" id="ARBA00022676"/>
    </source>
</evidence>
<feature type="transmembrane region" description="Helical" evidence="9">
    <location>
        <begin position="154"/>
        <end position="173"/>
    </location>
</feature>
<comment type="subcellular location">
    <subcellularLocation>
        <location evidence="1">Cell membrane</location>
        <topology evidence="1">Multi-pass membrane protein</topology>
    </subcellularLocation>
</comment>
<dbReference type="PANTHER" id="PTHR33908">
    <property type="entry name" value="MANNOSYLTRANSFERASE YKCB-RELATED"/>
    <property type="match status" value="1"/>
</dbReference>
<keyword evidence="5 9" id="KW-0812">Transmembrane</keyword>
<dbReference type="AlphaFoldDB" id="E3J1U1"/>
<evidence type="ECO:0000256" key="7">
    <source>
        <dbReference type="ARBA" id="ARBA00023136"/>
    </source>
</evidence>
<evidence type="ECO:0000313" key="11">
    <source>
        <dbReference type="EMBL" id="ADP82899.1"/>
    </source>
</evidence>
<feature type="transmembrane region" description="Helical" evidence="9">
    <location>
        <begin position="388"/>
        <end position="407"/>
    </location>
</feature>
<evidence type="ECO:0000256" key="9">
    <source>
        <dbReference type="SAM" id="Phobius"/>
    </source>
</evidence>
<evidence type="ECO:0000259" key="10">
    <source>
        <dbReference type="Pfam" id="PF13231"/>
    </source>
</evidence>
<feature type="region of interest" description="Disordered" evidence="8">
    <location>
        <begin position="441"/>
        <end position="506"/>
    </location>
</feature>
<accession>E3J1U1</accession>
<dbReference type="Proteomes" id="UP000002484">
    <property type="component" value="Chromosome"/>
</dbReference>
<dbReference type="InterPro" id="IPR050297">
    <property type="entry name" value="LipidA_mod_glycosyltrf_83"/>
</dbReference>
<evidence type="ECO:0000256" key="6">
    <source>
        <dbReference type="ARBA" id="ARBA00022989"/>
    </source>
</evidence>
<feature type="transmembrane region" description="Helical" evidence="9">
    <location>
        <begin position="413"/>
        <end position="430"/>
    </location>
</feature>
<dbReference type="PANTHER" id="PTHR33908:SF11">
    <property type="entry name" value="MEMBRANE PROTEIN"/>
    <property type="match status" value="1"/>
</dbReference>
<dbReference type="HOGENOM" id="CLU_538343_0_0_11"/>
<reference evidence="11 12" key="1">
    <citation type="submission" date="2010-10" db="EMBL/GenBank/DDBJ databases">
        <title>Complete sequence of Frankia sp. EuI1c.</title>
        <authorList>
            <consortium name="US DOE Joint Genome Institute"/>
            <person name="Lucas S."/>
            <person name="Copeland A."/>
            <person name="Lapidus A."/>
            <person name="Cheng J.-F."/>
            <person name="Bruce D."/>
            <person name="Goodwin L."/>
            <person name="Pitluck S."/>
            <person name="Chertkov O."/>
            <person name="Detter J.C."/>
            <person name="Han C."/>
            <person name="Tapia R."/>
            <person name="Land M."/>
            <person name="Hauser L."/>
            <person name="Jeffries C."/>
            <person name="Kyrpides N."/>
            <person name="Ivanova N."/>
            <person name="Mikhailova N."/>
            <person name="Beauchemin N."/>
            <person name="Sen A."/>
            <person name="Sur S.A."/>
            <person name="Gtari M."/>
            <person name="Wall L."/>
            <person name="Tisa L."/>
            <person name="Woyke T."/>
        </authorList>
    </citation>
    <scope>NUCLEOTIDE SEQUENCE [LARGE SCALE GENOMIC DNA]</scope>
    <source>
        <strain evidence="12">DSM 45817 / CECT 9037 / EuI1c</strain>
    </source>
</reference>
<gene>
    <name evidence="11" type="ordered locus">FraEuI1c_4909</name>
</gene>
<dbReference type="eggNOG" id="COG1807">
    <property type="taxonomic scope" value="Bacteria"/>
</dbReference>
<dbReference type="EMBL" id="CP002299">
    <property type="protein sequence ID" value="ADP82899.1"/>
    <property type="molecule type" value="Genomic_DNA"/>
</dbReference>
<evidence type="ECO:0000256" key="8">
    <source>
        <dbReference type="SAM" id="MobiDB-lite"/>
    </source>
</evidence>
<keyword evidence="6 9" id="KW-1133">Transmembrane helix</keyword>
<evidence type="ECO:0000313" key="12">
    <source>
        <dbReference type="Proteomes" id="UP000002484"/>
    </source>
</evidence>
<keyword evidence="2" id="KW-1003">Cell membrane</keyword>
<feature type="domain" description="Glycosyltransferase RgtA/B/C/D-like" evidence="10">
    <location>
        <begin position="84"/>
        <end position="247"/>
    </location>
</feature>
<sequence length="506" mass="54204">MSDVGDPARPGPARPTRRWWLLLALILAVGLGVRLWYLFAYLHPAQVIGDPLYYHQAANLFARGHGWPDPYELKINHRYVADAQHPPLTSALLALPSLVGLTTFLEHQIFECLLGTLAVFFVALTGRRAAGPVAGLVAGAIAAVYPGMWINDPLVMSETTGILACSVLLWLAYRYWERRGYLDAALLGVAAAAAALARAELLLLTLFLVTPLILLARPRAQAGGRLASWRRAVALLVTAGAACVLTIAPWAIYNLARFHQPEYLSTGLGTTLAVTTCDETYSGPALGFWDFDCVLAIPNPPTERSDRDVFYRKVAYSYLGKHERELPKVALARIGRTWGLFHPFQQIRLDTIEQRPIRVSQVGLGSLWVLMAASAAGAVVLRRRRALLLPLVALPGALTVASTMVYGTSRFRAVAEPAVVLLAAVAFTAIRGRFVPRGRHSGPRRPVIPLARPELAPSGETVAPPHPGELTVPLRAGPPGPTVGAGSGPPTTPTGLGPAADGGGPP</sequence>
<dbReference type="KEGG" id="fri:FraEuI1c_4909"/>
<evidence type="ECO:0000256" key="4">
    <source>
        <dbReference type="ARBA" id="ARBA00022679"/>
    </source>
</evidence>
<dbReference type="InterPro" id="IPR038731">
    <property type="entry name" value="RgtA/B/C-like"/>
</dbReference>
<evidence type="ECO:0000256" key="2">
    <source>
        <dbReference type="ARBA" id="ARBA00022475"/>
    </source>
</evidence>
<evidence type="ECO:0000256" key="1">
    <source>
        <dbReference type="ARBA" id="ARBA00004651"/>
    </source>
</evidence>
<dbReference type="InParanoid" id="E3J1U1"/>
<proteinExistence type="predicted"/>
<keyword evidence="3" id="KW-0328">Glycosyltransferase</keyword>
<feature type="transmembrane region" description="Helical" evidence="9">
    <location>
        <begin position="232"/>
        <end position="253"/>
    </location>
</feature>
<dbReference type="OrthoDB" id="3206050at2"/>
<feature type="transmembrane region" description="Helical" evidence="9">
    <location>
        <begin position="362"/>
        <end position="381"/>
    </location>
</feature>
<dbReference type="STRING" id="298654.FraEuI1c_4909"/>
<dbReference type="Pfam" id="PF13231">
    <property type="entry name" value="PMT_2"/>
    <property type="match status" value="1"/>
</dbReference>
<feature type="transmembrane region" description="Helical" evidence="9">
    <location>
        <begin position="180"/>
        <end position="197"/>
    </location>
</feature>
<protein>
    <recommendedName>
        <fullName evidence="10">Glycosyltransferase RgtA/B/C/D-like domain-containing protein</fullName>
    </recommendedName>
</protein>
<evidence type="ECO:0000256" key="5">
    <source>
        <dbReference type="ARBA" id="ARBA00022692"/>
    </source>
</evidence>
<keyword evidence="12" id="KW-1185">Reference proteome</keyword>
<feature type="transmembrane region" description="Helical" evidence="9">
    <location>
        <begin position="98"/>
        <end position="122"/>
    </location>
</feature>
<keyword evidence="7 9" id="KW-0472">Membrane</keyword>
<keyword evidence="4" id="KW-0808">Transferase</keyword>
<feature type="transmembrane region" description="Helical" evidence="9">
    <location>
        <begin position="19"/>
        <end position="39"/>
    </location>
</feature>
<feature type="transmembrane region" description="Helical" evidence="9">
    <location>
        <begin position="203"/>
        <end position="220"/>
    </location>
</feature>